<keyword evidence="3" id="KW-1185">Reference proteome</keyword>
<evidence type="ECO:0000313" key="2">
    <source>
        <dbReference type="EnsemblPlants" id="AET5Gv20293700.1"/>
    </source>
</evidence>
<protein>
    <submittedName>
        <fullName evidence="2">Uncharacterized protein</fullName>
    </submittedName>
</protein>
<dbReference type="Gramene" id="AET5Gv20293700.1">
    <property type="protein sequence ID" value="AET5Gv20293700.1"/>
    <property type="gene ID" value="AET5Gv20293700"/>
</dbReference>
<reference evidence="3" key="1">
    <citation type="journal article" date="2014" name="Science">
        <title>Ancient hybridizations among the ancestral genomes of bread wheat.</title>
        <authorList>
            <consortium name="International Wheat Genome Sequencing Consortium,"/>
            <person name="Marcussen T."/>
            <person name="Sandve S.R."/>
            <person name="Heier L."/>
            <person name="Spannagl M."/>
            <person name="Pfeifer M."/>
            <person name="Jakobsen K.S."/>
            <person name="Wulff B.B."/>
            <person name="Steuernagel B."/>
            <person name="Mayer K.F."/>
            <person name="Olsen O.A."/>
        </authorList>
    </citation>
    <scope>NUCLEOTIDE SEQUENCE [LARGE SCALE GENOMIC DNA]</scope>
    <source>
        <strain evidence="3">cv. AL8/78</strain>
    </source>
</reference>
<evidence type="ECO:0000313" key="3">
    <source>
        <dbReference type="Proteomes" id="UP000015105"/>
    </source>
</evidence>
<evidence type="ECO:0000256" key="1">
    <source>
        <dbReference type="SAM" id="MobiDB-lite"/>
    </source>
</evidence>
<reference evidence="2" key="3">
    <citation type="journal article" date="2017" name="Nature">
        <title>Genome sequence of the progenitor of the wheat D genome Aegilops tauschii.</title>
        <authorList>
            <person name="Luo M.C."/>
            <person name="Gu Y.Q."/>
            <person name="Puiu D."/>
            <person name="Wang H."/>
            <person name="Twardziok S.O."/>
            <person name="Deal K.R."/>
            <person name="Huo N."/>
            <person name="Zhu T."/>
            <person name="Wang L."/>
            <person name="Wang Y."/>
            <person name="McGuire P.E."/>
            <person name="Liu S."/>
            <person name="Long H."/>
            <person name="Ramasamy R.K."/>
            <person name="Rodriguez J.C."/>
            <person name="Van S.L."/>
            <person name="Yuan L."/>
            <person name="Wang Z."/>
            <person name="Xia Z."/>
            <person name="Xiao L."/>
            <person name="Anderson O.D."/>
            <person name="Ouyang S."/>
            <person name="Liang Y."/>
            <person name="Zimin A.V."/>
            <person name="Pertea G."/>
            <person name="Qi P."/>
            <person name="Bennetzen J.L."/>
            <person name="Dai X."/>
            <person name="Dawson M.W."/>
            <person name="Muller H.G."/>
            <person name="Kugler K."/>
            <person name="Rivarola-Duarte L."/>
            <person name="Spannagl M."/>
            <person name="Mayer K.F.X."/>
            <person name="Lu F.H."/>
            <person name="Bevan M.W."/>
            <person name="Leroy P."/>
            <person name="Li P."/>
            <person name="You F.M."/>
            <person name="Sun Q."/>
            <person name="Liu Z."/>
            <person name="Lyons E."/>
            <person name="Wicker T."/>
            <person name="Salzberg S.L."/>
            <person name="Devos K.M."/>
            <person name="Dvorak J."/>
        </authorList>
    </citation>
    <scope>NUCLEOTIDE SEQUENCE [LARGE SCALE GENOMIC DNA]</scope>
    <source>
        <strain evidence="2">cv. AL8/78</strain>
    </source>
</reference>
<proteinExistence type="predicted"/>
<reference evidence="3" key="2">
    <citation type="journal article" date="2017" name="Nat. Plants">
        <title>The Aegilops tauschii genome reveals multiple impacts of transposons.</title>
        <authorList>
            <person name="Zhao G."/>
            <person name="Zou C."/>
            <person name="Li K."/>
            <person name="Wang K."/>
            <person name="Li T."/>
            <person name="Gao L."/>
            <person name="Zhang X."/>
            <person name="Wang H."/>
            <person name="Yang Z."/>
            <person name="Liu X."/>
            <person name="Jiang W."/>
            <person name="Mao L."/>
            <person name="Kong X."/>
            <person name="Jiao Y."/>
            <person name="Jia J."/>
        </authorList>
    </citation>
    <scope>NUCLEOTIDE SEQUENCE [LARGE SCALE GENOMIC DNA]</scope>
    <source>
        <strain evidence="3">cv. AL8/78</strain>
    </source>
</reference>
<sequence length="84" mass="9513">HDAAAQLKLSSAWRQPCRSCRAAGCTRTTPGSGLRKPGRPTSWLRRPSLTSPWLQPASSEHCFDSSSRKPSRHRLWIKTQHKTY</sequence>
<name>A0A453K526_AEGTS</name>
<feature type="region of interest" description="Disordered" evidence="1">
    <location>
        <begin position="28"/>
        <end position="52"/>
    </location>
</feature>
<dbReference type="Proteomes" id="UP000015105">
    <property type="component" value="Chromosome 5D"/>
</dbReference>
<reference evidence="2" key="4">
    <citation type="submission" date="2019-03" db="UniProtKB">
        <authorList>
            <consortium name="EnsemblPlants"/>
        </authorList>
    </citation>
    <scope>IDENTIFICATION</scope>
</reference>
<dbReference type="EnsemblPlants" id="AET5Gv20293700.1">
    <property type="protein sequence ID" value="AET5Gv20293700.1"/>
    <property type="gene ID" value="AET5Gv20293700"/>
</dbReference>
<dbReference type="AlphaFoldDB" id="A0A453K526"/>
<organism evidence="2 3">
    <name type="scientific">Aegilops tauschii subsp. strangulata</name>
    <name type="common">Goatgrass</name>
    <dbReference type="NCBI Taxonomy" id="200361"/>
    <lineage>
        <taxon>Eukaryota</taxon>
        <taxon>Viridiplantae</taxon>
        <taxon>Streptophyta</taxon>
        <taxon>Embryophyta</taxon>
        <taxon>Tracheophyta</taxon>
        <taxon>Spermatophyta</taxon>
        <taxon>Magnoliopsida</taxon>
        <taxon>Liliopsida</taxon>
        <taxon>Poales</taxon>
        <taxon>Poaceae</taxon>
        <taxon>BOP clade</taxon>
        <taxon>Pooideae</taxon>
        <taxon>Triticodae</taxon>
        <taxon>Triticeae</taxon>
        <taxon>Triticinae</taxon>
        <taxon>Aegilops</taxon>
    </lineage>
</organism>
<reference evidence="2" key="5">
    <citation type="journal article" date="2021" name="G3 (Bethesda)">
        <title>Aegilops tauschii genome assembly Aet v5.0 features greater sequence contiguity and improved annotation.</title>
        <authorList>
            <person name="Wang L."/>
            <person name="Zhu T."/>
            <person name="Rodriguez J.C."/>
            <person name="Deal K.R."/>
            <person name="Dubcovsky J."/>
            <person name="McGuire P.E."/>
            <person name="Lux T."/>
            <person name="Spannagl M."/>
            <person name="Mayer K.F.X."/>
            <person name="Baldrich P."/>
            <person name="Meyers B.C."/>
            <person name="Huo N."/>
            <person name="Gu Y.Q."/>
            <person name="Zhou H."/>
            <person name="Devos K.M."/>
            <person name="Bennetzen J.L."/>
            <person name="Unver T."/>
            <person name="Budak H."/>
            <person name="Gulick P.J."/>
            <person name="Galiba G."/>
            <person name="Kalapos B."/>
            <person name="Nelson D.R."/>
            <person name="Li P."/>
            <person name="You F.M."/>
            <person name="Luo M.C."/>
            <person name="Dvorak J."/>
        </authorList>
    </citation>
    <scope>NUCLEOTIDE SEQUENCE [LARGE SCALE GENOMIC DNA]</scope>
    <source>
        <strain evidence="2">cv. AL8/78</strain>
    </source>
</reference>
<accession>A0A453K526</accession>